<evidence type="ECO:0000256" key="4">
    <source>
        <dbReference type="ARBA" id="ARBA00023098"/>
    </source>
</evidence>
<dbReference type="GO" id="GO:0009245">
    <property type="term" value="P:lipid A biosynthetic process"/>
    <property type="evidence" value="ECO:0007669"/>
    <property type="project" value="UniProtKB-KW"/>
</dbReference>
<dbReference type="Proteomes" id="UP000652761">
    <property type="component" value="Unassembled WGS sequence"/>
</dbReference>
<sequence length="396" mass="42113">MKFPKNNCPFARCSASFWTPSSHKSAAASKASVGAESEPWRCGFSLSLSSSSPHFPISSSCPASTHCGPATLLLILLPSPVPRRRPHCFRPFFLPCASPVLLLPEERVGWSLLPLASVMKQATGTFHVLSKHARSWALSSAVIMQRMFSATPTGHCRSSEDLSACENAPEFGRCPHGGGYFHKSAAVDPTSRIDIGAVVHSKAVLGANVHVGSGTVVGPSVSIGESTKIGYKAALTNCSVGMSCIIHSGVCIGQDGFGFFVDEEGCVKKKPQMLYVRIGNDVEIGANTCIDRGSWRDTSIGDHTKIDNLVQKTEEDLKKICISVACFCRIGDYVTMGGRVAVRDHISIVSKVRLAGNTCVTKDITSPGDFAGFPALLPAGSGTRMAQATRKVTEIL</sequence>
<dbReference type="GO" id="GO:0016410">
    <property type="term" value="F:N-acyltransferase activity"/>
    <property type="evidence" value="ECO:0007669"/>
    <property type="project" value="InterPro"/>
</dbReference>
<proteinExistence type="predicted"/>
<comment type="caution">
    <text evidence="6">The sequence shown here is derived from an EMBL/GenBank/DDBJ whole genome shotgun (WGS) entry which is preliminary data.</text>
</comment>
<evidence type="ECO:0000256" key="3">
    <source>
        <dbReference type="ARBA" id="ARBA00022679"/>
    </source>
</evidence>
<protein>
    <submittedName>
        <fullName evidence="6">Uncharacterized protein</fullName>
    </submittedName>
</protein>
<evidence type="ECO:0000256" key="2">
    <source>
        <dbReference type="ARBA" id="ARBA00022556"/>
    </source>
</evidence>
<accession>A0A843VWW1</accession>
<dbReference type="SUPFAM" id="SSF51161">
    <property type="entry name" value="Trimeric LpxA-like enzymes"/>
    <property type="match status" value="1"/>
</dbReference>
<keyword evidence="1" id="KW-0444">Lipid biosynthesis</keyword>
<keyword evidence="4" id="KW-0443">Lipid metabolism</keyword>
<dbReference type="PROSITE" id="PS00101">
    <property type="entry name" value="HEXAPEP_TRANSFERASES"/>
    <property type="match status" value="1"/>
</dbReference>
<dbReference type="PANTHER" id="PTHR43378:SF2">
    <property type="entry name" value="UDP-3-O-ACYLGLUCOSAMINE N-ACYLTRANSFERASE 1, MITOCHONDRIAL-RELATED"/>
    <property type="match status" value="1"/>
</dbReference>
<keyword evidence="2" id="KW-0441">Lipid A biosynthesis</keyword>
<evidence type="ECO:0000313" key="7">
    <source>
        <dbReference type="Proteomes" id="UP000652761"/>
    </source>
</evidence>
<dbReference type="EMBL" id="NMUH01002367">
    <property type="protein sequence ID" value="MQL99536.1"/>
    <property type="molecule type" value="Genomic_DNA"/>
</dbReference>
<dbReference type="Gene3D" id="2.160.10.10">
    <property type="entry name" value="Hexapeptide repeat proteins"/>
    <property type="match status" value="1"/>
</dbReference>
<name>A0A843VWW1_COLES</name>
<dbReference type="InterPro" id="IPR011004">
    <property type="entry name" value="Trimer_LpxA-like_sf"/>
</dbReference>
<dbReference type="AlphaFoldDB" id="A0A843VWW1"/>
<reference evidence="6" key="1">
    <citation type="submission" date="2017-07" db="EMBL/GenBank/DDBJ databases">
        <title>Taro Niue Genome Assembly and Annotation.</title>
        <authorList>
            <person name="Atibalentja N."/>
            <person name="Keating K."/>
            <person name="Fields C.J."/>
        </authorList>
    </citation>
    <scope>NUCLEOTIDE SEQUENCE</scope>
    <source>
        <strain evidence="6">Niue_2</strain>
        <tissue evidence="6">Leaf</tissue>
    </source>
</reference>
<evidence type="ECO:0000256" key="5">
    <source>
        <dbReference type="ARBA" id="ARBA00023315"/>
    </source>
</evidence>
<dbReference type="GO" id="GO:0016020">
    <property type="term" value="C:membrane"/>
    <property type="evidence" value="ECO:0007669"/>
    <property type="project" value="GOC"/>
</dbReference>
<dbReference type="PANTHER" id="PTHR43378">
    <property type="entry name" value="UDP-3-O-ACYLGLUCOSAMINE N-ACYLTRANSFERASE"/>
    <property type="match status" value="1"/>
</dbReference>
<keyword evidence="5" id="KW-0012">Acyltransferase</keyword>
<gene>
    <name evidence="6" type="ORF">Taro_032261</name>
</gene>
<keyword evidence="3" id="KW-0808">Transferase</keyword>
<evidence type="ECO:0000256" key="1">
    <source>
        <dbReference type="ARBA" id="ARBA00022516"/>
    </source>
</evidence>
<organism evidence="6 7">
    <name type="scientific">Colocasia esculenta</name>
    <name type="common">Wild taro</name>
    <name type="synonym">Arum esculentum</name>
    <dbReference type="NCBI Taxonomy" id="4460"/>
    <lineage>
        <taxon>Eukaryota</taxon>
        <taxon>Viridiplantae</taxon>
        <taxon>Streptophyta</taxon>
        <taxon>Embryophyta</taxon>
        <taxon>Tracheophyta</taxon>
        <taxon>Spermatophyta</taxon>
        <taxon>Magnoliopsida</taxon>
        <taxon>Liliopsida</taxon>
        <taxon>Araceae</taxon>
        <taxon>Aroideae</taxon>
        <taxon>Colocasieae</taxon>
        <taxon>Colocasia</taxon>
    </lineage>
</organism>
<evidence type="ECO:0000313" key="6">
    <source>
        <dbReference type="EMBL" id="MQL99536.1"/>
    </source>
</evidence>
<dbReference type="OrthoDB" id="2355at2759"/>
<dbReference type="CDD" id="cd03352">
    <property type="entry name" value="LbH_LpxD"/>
    <property type="match status" value="1"/>
</dbReference>
<dbReference type="InterPro" id="IPR007691">
    <property type="entry name" value="LpxD"/>
</dbReference>
<keyword evidence="7" id="KW-1185">Reference proteome</keyword>
<dbReference type="InterPro" id="IPR018357">
    <property type="entry name" value="Hexapep_transf_CS"/>
</dbReference>